<organism evidence="1 2">
    <name type="scientific">Rhodoblastus acidophilus</name>
    <name type="common">Rhodopseudomonas acidophila</name>
    <dbReference type="NCBI Taxonomy" id="1074"/>
    <lineage>
        <taxon>Bacteria</taxon>
        <taxon>Pseudomonadati</taxon>
        <taxon>Pseudomonadota</taxon>
        <taxon>Alphaproteobacteria</taxon>
        <taxon>Hyphomicrobiales</taxon>
        <taxon>Rhodoblastaceae</taxon>
        <taxon>Rhodoblastus</taxon>
    </lineage>
</organism>
<evidence type="ECO:0000313" key="2">
    <source>
        <dbReference type="Proteomes" id="UP000439113"/>
    </source>
</evidence>
<protein>
    <submittedName>
        <fullName evidence="1">CRISPR-associated protein Cse1</fullName>
    </submittedName>
</protein>
<proteinExistence type="predicted"/>
<accession>A0A6N8DQ71</accession>
<dbReference type="OrthoDB" id="5450902at2"/>
<dbReference type="Proteomes" id="UP000439113">
    <property type="component" value="Unassembled WGS sequence"/>
</dbReference>
<gene>
    <name evidence="1" type="ORF">GJ654_11845</name>
</gene>
<comment type="caution">
    <text evidence="1">The sequence shown here is derived from an EMBL/GenBank/DDBJ whole genome shotgun (WGS) entry which is preliminary data.</text>
</comment>
<dbReference type="RefSeq" id="WP_155446368.1">
    <property type="nucleotide sequence ID" value="NZ_JAOQNR010000008.1"/>
</dbReference>
<evidence type="ECO:0000313" key="1">
    <source>
        <dbReference type="EMBL" id="MTV31685.1"/>
    </source>
</evidence>
<dbReference type="AlphaFoldDB" id="A0A6N8DQ71"/>
<reference evidence="1 2" key="1">
    <citation type="submission" date="2019-11" db="EMBL/GenBank/DDBJ databases">
        <title>Whole-genome sequence of a Rhodoblastus acidophilus DSM 142.</title>
        <authorList>
            <person name="Kyndt J.A."/>
            <person name="Meyer T.E."/>
        </authorList>
    </citation>
    <scope>NUCLEOTIDE SEQUENCE [LARGE SCALE GENOMIC DNA]</scope>
    <source>
        <strain evidence="1 2">DSM 142</strain>
    </source>
</reference>
<name>A0A6N8DQ71_RHOAC</name>
<dbReference type="EMBL" id="WNKS01000009">
    <property type="protein sequence ID" value="MTV31685.1"/>
    <property type="molecule type" value="Genomic_DNA"/>
</dbReference>
<sequence>MFNLLTQPLIAAAPLGPLSLPGLLAALSRDEVDSLPALRPHQAPAWHMFLVQLGALAMHRSGRTELPREEGDWCDLLRGLTPDFADDAPWRLVVEDWTKPAFLQPPVPKAVKLENTVPTPDAMDLLITAKNHDLKQAVAQAAAPEDWIFALVSLQTGEGYGGRSNYGIARMNGGSSSRPMVTLAPLAGDKSMTPRSGAWFRRNVRTLLETRHAELQRHAQFAYPATGGLGLIWIAPWPDDAQLHLRELDIWFIEICRRVRICADCEGISAVKGLSKSTRIDAKAFNGALGDPFAPIHRTENKGLTLGDGDFDYSRLTTLLLSGDWELPILARPASFERTGDTMAVVCMALARGNSRTDGFKSRILPLDGRKAQSLGARRQALFELAQAQIEDIDKFDKALGYALAMVAAGGDRDKIKKEHYRHAAGARAAFDRTVDSEFFDHLWARDAAQQQSAEALKAEQTAFHQALLKNAEAAFEAAVAAVPCASLFRPRAEARARSAFAGRLRHEFPGLFAKAPAEDANHVA</sequence>